<dbReference type="FunFam" id="2.170.11.10:FF:000002">
    <property type="entry name" value="DNA topoisomerase I"/>
    <property type="match status" value="1"/>
</dbReference>
<feature type="compositionally biased region" description="Low complexity" evidence="9">
    <location>
        <begin position="66"/>
        <end position="75"/>
    </location>
</feature>
<keyword evidence="12" id="KW-1185">Reference proteome</keyword>
<dbReference type="GO" id="GO:0005694">
    <property type="term" value="C:chromosome"/>
    <property type="evidence" value="ECO:0007669"/>
    <property type="project" value="InterPro"/>
</dbReference>
<accession>A0A3Q2QEC2</accession>
<evidence type="ECO:0000256" key="6">
    <source>
        <dbReference type="PROSITE-ProRule" id="PRU01382"/>
    </source>
</evidence>
<dbReference type="InterPro" id="IPR018521">
    <property type="entry name" value="TopoIB_AS"/>
</dbReference>
<dbReference type="Pfam" id="PF01028">
    <property type="entry name" value="Topoisom_I"/>
    <property type="match status" value="1"/>
</dbReference>
<feature type="coiled-coil region" evidence="8">
    <location>
        <begin position="578"/>
        <end position="694"/>
    </location>
</feature>
<dbReference type="CDD" id="cd03488">
    <property type="entry name" value="Topoisomer_IB_N_htopoI_like"/>
    <property type="match status" value="1"/>
</dbReference>
<dbReference type="PRINTS" id="PR00416">
    <property type="entry name" value="EUTPISMRASEI"/>
</dbReference>
<feature type="compositionally biased region" description="Basic and acidic residues" evidence="9">
    <location>
        <begin position="1"/>
        <end position="13"/>
    </location>
</feature>
<keyword evidence="8" id="KW-0175">Coiled coil</keyword>
<dbReference type="SUPFAM" id="SSF56741">
    <property type="entry name" value="Eukaryotic DNA topoisomerase I, N-terminal DNA-binding fragment"/>
    <property type="match status" value="1"/>
</dbReference>
<dbReference type="PROSITE" id="PS00176">
    <property type="entry name" value="TOPO_IB_1"/>
    <property type="match status" value="1"/>
</dbReference>
<dbReference type="InterPro" id="IPR013034">
    <property type="entry name" value="DNA_topo_DNA_db_N_dom1"/>
</dbReference>
<dbReference type="SMART" id="SM00435">
    <property type="entry name" value="TOPEUc"/>
    <property type="match status" value="1"/>
</dbReference>
<dbReference type="GO" id="GO:0003917">
    <property type="term" value="F:DNA topoisomerase type I (single strand cut, ATP-independent) activity"/>
    <property type="evidence" value="ECO:0007669"/>
    <property type="project" value="UniProtKB-UniRule"/>
</dbReference>
<dbReference type="PROSITE" id="PS52038">
    <property type="entry name" value="TOPO_IB_2"/>
    <property type="match status" value="1"/>
</dbReference>
<dbReference type="PANTHER" id="PTHR10290">
    <property type="entry name" value="DNA TOPOISOMERASE I"/>
    <property type="match status" value="1"/>
</dbReference>
<dbReference type="SUPFAM" id="SSF56349">
    <property type="entry name" value="DNA breaking-rejoining enzymes"/>
    <property type="match status" value="1"/>
</dbReference>
<dbReference type="PANTHER" id="PTHR10290:SF24">
    <property type="entry name" value="DNA TOPOISOMERASE I"/>
    <property type="match status" value="1"/>
</dbReference>
<evidence type="ECO:0000259" key="10">
    <source>
        <dbReference type="SMART" id="SM00435"/>
    </source>
</evidence>
<dbReference type="InterPro" id="IPR051062">
    <property type="entry name" value="Topoisomerase_IB"/>
</dbReference>
<dbReference type="GeneTree" id="ENSGT00940000166270"/>
<dbReference type="Pfam" id="PF14370">
    <property type="entry name" value="Topo_C_assoc"/>
    <property type="match status" value="1"/>
</dbReference>
<feature type="domain" description="DNA topoisomerase I eukaryotic-type" evidence="10">
    <location>
        <begin position="343"/>
        <end position="720"/>
    </location>
</feature>
<evidence type="ECO:0000256" key="7">
    <source>
        <dbReference type="RuleBase" id="RU365101"/>
    </source>
</evidence>
<proteinExistence type="inferred from homology"/>
<dbReference type="AlphaFoldDB" id="A0A3Q2QEC2"/>
<dbReference type="GO" id="GO:0005730">
    <property type="term" value="C:nucleolus"/>
    <property type="evidence" value="ECO:0007669"/>
    <property type="project" value="TreeGrafter"/>
</dbReference>
<evidence type="ECO:0000256" key="5">
    <source>
        <dbReference type="ARBA" id="ARBA00023235"/>
    </source>
</evidence>
<reference evidence="11" key="2">
    <citation type="submission" date="2025-09" db="UniProtKB">
        <authorList>
            <consortium name="Ensembl"/>
        </authorList>
    </citation>
    <scope>IDENTIFICATION</scope>
</reference>
<sequence length="748" mass="86417">MGSENDAKGDAKTKQKGTTLKRLSDRKSSASGGDVMKNSLKSAKSKEKKSSAGSSKKVKTPEVESLEPVSSSSDLVKSEPLDQDFTAKKKGLKRKRVKEEPAEEAAQLAVSSTLPVQRRKRHLSGEEEDEGEAEKRKAQKKREKKTVKKEEGEHPVSKRAKKTREEIEEARRLKIKKKEEEEQNRWRWWEEEKYEDGVKWKFLEHKGPYFPPEYQPLPDSVNFFYKGEKVKLSPAAEEVAVFFAQMLDHEYTTKKVFRENFFKDWRKEMTPDERSLIKDLEKCDFSEIHAMHKAKVEARKNLSKEEKRALKEANQKIVDEYGYCLLDHHRERIGNFKIEPPGLFRGRGEHPKQGMLKKRIQPEDVIINCGKDSSTPLPPAGHRWKEVRHDNTVTWLASWTENIQGSIKYIMLNANSKLKGEKDWEKYEVARKLKSCVESIRNEYLQDLRSRQMVTRQRAVALYFIDKLALRAGNEKEEGETADTVGCCSLRVEHITLHEQLDGNECVVEFDFLGKDSIRYYNKVPVIKKVFKNLKLFMENKEPGDELFDRLNTALLNKHLSSLMPGLTAKVFRTYNASITLQQQLKELTNKSDNVAEKLLSYNRANRAVAILCNHQRAAPKTFEQSMANLQAKIDARKEQLALAKTELKQAKKEAKSKGDPKLQSLVERKKAAVKRCEEQLLKMEVQATDREENKQIALGTSKLNYLDPRISVAWCKNMDVPIEKIYNKTQREKFAWAIDMTEADFEF</sequence>
<evidence type="ECO:0000256" key="4">
    <source>
        <dbReference type="ARBA" id="ARBA00023125"/>
    </source>
</evidence>
<dbReference type="Gene3D" id="1.10.132.10">
    <property type="match status" value="1"/>
</dbReference>
<dbReference type="Gene3D" id="3.90.15.10">
    <property type="entry name" value="Topoisomerase I, Chain A, domain 3"/>
    <property type="match status" value="1"/>
</dbReference>
<evidence type="ECO:0000256" key="8">
    <source>
        <dbReference type="SAM" id="Coils"/>
    </source>
</evidence>
<dbReference type="InterPro" id="IPR011010">
    <property type="entry name" value="DNA_brk_join_enz"/>
</dbReference>
<evidence type="ECO:0000256" key="1">
    <source>
        <dbReference type="ARBA" id="ARBA00000213"/>
    </source>
</evidence>
<comment type="function">
    <text evidence="7">Releases the supercoiling and torsional tension of DNA introduced during the DNA replication and transcription by transiently cleaving and rejoining one strand of the DNA duplex. Introduces a single-strand break via transesterification at the specific target site 5'-[CT]CCTTp site in duplex DNA. The scissile phosphodiester is attacked by the catalytic tyrosine of the enzyme, resulting in the formation of a DNA-(3'-phosphotyrosyl)-enzyme intermediate and the expulsion of a 5'-OH DNA strand. The free DNA strand then undergoes passage around the unbroken strand thus removing DNA supercoils. Finally, in the religation step, the DNA 5'-OH attacks the covalent intermediate to expel the active-site tyrosine and restore the DNA phosphodiester backbone.</text>
</comment>
<dbReference type="SUPFAM" id="SSF46596">
    <property type="entry name" value="Eukaryotic DNA topoisomerase I, dispensable insert domain"/>
    <property type="match status" value="1"/>
</dbReference>
<dbReference type="InterPro" id="IPR013030">
    <property type="entry name" value="DNA_topo_DNA_db_N_dom2"/>
</dbReference>
<dbReference type="CDD" id="cd00659">
    <property type="entry name" value="Topo_IB_C"/>
    <property type="match status" value="1"/>
</dbReference>
<dbReference type="GO" id="GO:0006265">
    <property type="term" value="P:DNA topological change"/>
    <property type="evidence" value="ECO:0007669"/>
    <property type="project" value="UniProtKB-UniRule"/>
</dbReference>
<comment type="similarity">
    <text evidence="2 6 7">Belongs to the type IB topoisomerase family.</text>
</comment>
<dbReference type="STRING" id="8078.ENSFHEP00000024702"/>
<name>A0A3Q2QEC2_FUNHE</name>
<evidence type="ECO:0000256" key="9">
    <source>
        <dbReference type="SAM" id="MobiDB-lite"/>
    </source>
</evidence>
<dbReference type="FunFam" id="1.10.10.41:FF:000001">
    <property type="entry name" value="DNA topoisomerase I"/>
    <property type="match status" value="1"/>
</dbReference>
<dbReference type="InterPro" id="IPR025834">
    <property type="entry name" value="TopoI_C_dom"/>
</dbReference>
<evidence type="ECO:0000313" key="12">
    <source>
        <dbReference type="Proteomes" id="UP000265000"/>
    </source>
</evidence>
<dbReference type="FunFam" id="3.90.15.10:FF:000005">
    <property type="entry name" value="DNA topoisomerase I"/>
    <property type="match status" value="1"/>
</dbReference>
<keyword evidence="4 6" id="KW-0238">DNA-binding</keyword>
<dbReference type="Pfam" id="PF02919">
    <property type="entry name" value="Topoisom_I_N"/>
    <property type="match status" value="1"/>
</dbReference>
<protein>
    <recommendedName>
        <fullName evidence="7">DNA topoisomerase I</fullName>
        <ecNumber evidence="7">5.6.2.1</ecNumber>
    </recommendedName>
    <alternativeName>
        <fullName evidence="7">DNA topoisomerase 1</fullName>
    </alternativeName>
</protein>
<dbReference type="InterPro" id="IPR001631">
    <property type="entry name" value="TopoI"/>
</dbReference>
<dbReference type="InterPro" id="IPR048045">
    <property type="entry name" value="Topoisomer_I_DNA-bd"/>
</dbReference>
<organism evidence="11 12">
    <name type="scientific">Fundulus heteroclitus</name>
    <name type="common">Killifish</name>
    <name type="synonym">Mummichog</name>
    <dbReference type="NCBI Taxonomy" id="8078"/>
    <lineage>
        <taxon>Eukaryota</taxon>
        <taxon>Metazoa</taxon>
        <taxon>Chordata</taxon>
        <taxon>Craniata</taxon>
        <taxon>Vertebrata</taxon>
        <taxon>Euteleostomi</taxon>
        <taxon>Actinopterygii</taxon>
        <taxon>Neopterygii</taxon>
        <taxon>Teleostei</taxon>
        <taxon>Neoteleostei</taxon>
        <taxon>Acanthomorphata</taxon>
        <taxon>Ovalentaria</taxon>
        <taxon>Atherinomorphae</taxon>
        <taxon>Cyprinodontiformes</taxon>
        <taxon>Fundulidae</taxon>
        <taxon>Fundulus</taxon>
    </lineage>
</organism>
<comment type="catalytic activity">
    <reaction evidence="1 6 7">
        <text>ATP-independent breakage of single-stranded DNA, followed by passage and rejoining.</text>
        <dbReference type="EC" id="5.6.2.1"/>
    </reaction>
</comment>
<dbReference type="InterPro" id="IPR036202">
    <property type="entry name" value="TopoI_DNA-bd_euk_N_sf"/>
</dbReference>
<keyword evidence="5 6" id="KW-0413">Isomerase</keyword>
<reference evidence="11" key="1">
    <citation type="submission" date="2025-08" db="UniProtKB">
        <authorList>
            <consortium name="Ensembl"/>
        </authorList>
    </citation>
    <scope>IDENTIFICATION</scope>
</reference>
<dbReference type="InterPro" id="IPR013499">
    <property type="entry name" value="TopoI_euk"/>
</dbReference>
<keyword evidence="3 6" id="KW-0799">Topoisomerase</keyword>
<evidence type="ECO:0000256" key="2">
    <source>
        <dbReference type="ARBA" id="ARBA00006645"/>
    </source>
</evidence>
<dbReference type="InterPro" id="IPR013500">
    <property type="entry name" value="TopoI_cat_euk"/>
</dbReference>
<dbReference type="EC" id="5.6.2.1" evidence="7"/>
<dbReference type="GO" id="GO:0003677">
    <property type="term" value="F:DNA binding"/>
    <property type="evidence" value="ECO:0007669"/>
    <property type="project" value="UniProtKB-UniRule"/>
</dbReference>
<feature type="region of interest" description="Disordered" evidence="9">
    <location>
        <begin position="1"/>
        <end position="166"/>
    </location>
</feature>
<evidence type="ECO:0000313" key="11">
    <source>
        <dbReference type="Ensembl" id="ENSFHEP00000024702.1"/>
    </source>
</evidence>
<dbReference type="InterPro" id="IPR014727">
    <property type="entry name" value="TopoI_cat_a/b-sub_euk"/>
</dbReference>
<dbReference type="Ensembl" id="ENSFHET00000007102.1">
    <property type="protein sequence ID" value="ENSFHEP00000024702.1"/>
    <property type="gene ID" value="ENSFHEG00000006469.1"/>
</dbReference>
<dbReference type="Gene3D" id="1.10.10.41">
    <property type="entry name" value="Yeast DNA topoisomerase - domain 1"/>
    <property type="match status" value="1"/>
</dbReference>
<dbReference type="Gene3D" id="2.170.11.10">
    <property type="entry name" value="DNA Topoisomerase I, domain 2"/>
    <property type="match status" value="1"/>
</dbReference>
<dbReference type="InterPro" id="IPR014711">
    <property type="entry name" value="TopoI_cat_a-hlx-sub_euk"/>
</dbReference>
<dbReference type="GO" id="GO:0006260">
    <property type="term" value="P:DNA replication"/>
    <property type="evidence" value="ECO:0007669"/>
    <property type="project" value="TreeGrafter"/>
</dbReference>
<dbReference type="GO" id="GO:0007059">
    <property type="term" value="P:chromosome segregation"/>
    <property type="evidence" value="ECO:0007669"/>
    <property type="project" value="TreeGrafter"/>
</dbReference>
<dbReference type="FunFam" id="1.10.132.10:FF:000001">
    <property type="entry name" value="DNA topoisomerase I"/>
    <property type="match status" value="1"/>
</dbReference>
<dbReference type="InterPro" id="IPR008336">
    <property type="entry name" value="TopoI_DNA-bd_euk"/>
</dbReference>
<evidence type="ECO:0000256" key="3">
    <source>
        <dbReference type="ARBA" id="ARBA00023029"/>
    </source>
</evidence>
<feature type="active site" description="O-(3'-phospho-DNA)-tyrosine intermediate" evidence="6">
    <location>
        <position position="706"/>
    </location>
</feature>
<dbReference type="Proteomes" id="UP000265000">
    <property type="component" value="Unplaced"/>
</dbReference>
<feature type="compositionally biased region" description="Basic residues" evidence="9">
    <location>
        <begin position="137"/>
        <end position="147"/>
    </location>
</feature>